<reference evidence="1 2" key="1">
    <citation type="submission" date="2020-01" db="EMBL/GenBank/DDBJ databases">
        <title>Frigidibacter albus SP32T (=CGMCC 1.13995T).</title>
        <authorList>
            <person name="Liao X."/>
        </authorList>
    </citation>
    <scope>NUCLEOTIDE SEQUENCE [LARGE SCALE GENOMIC DNA]</scope>
    <source>
        <strain evidence="1 2">SP32</strain>
    </source>
</reference>
<sequence>MTHPLSRLVLTLPLLLIACGTPQERCIGTATRDLRTLNGLIEESQANLARGFAYEEYTVTRSRWVRCQSAPVRDSKGNLKSGGSYMCLDDYTDTVRRPVSIDLAAERRKLDGMLEKKRELNRVAAAQIEGCKAQFPE</sequence>
<accession>A0A6L8VKE1</accession>
<organism evidence="1 2">
    <name type="scientific">Frigidibacter albus</name>
    <dbReference type="NCBI Taxonomy" id="1465486"/>
    <lineage>
        <taxon>Bacteria</taxon>
        <taxon>Pseudomonadati</taxon>
        <taxon>Pseudomonadota</taxon>
        <taxon>Alphaproteobacteria</taxon>
        <taxon>Rhodobacterales</taxon>
        <taxon>Paracoccaceae</taxon>
        <taxon>Frigidibacter</taxon>
    </lineage>
</organism>
<dbReference type="EMBL" id="WWNR01000010">
    <property type="protein sequence ID" value="MZQ90504.1"/>
    <property type="molecule type" value="Genomic_DNA"/>
</dbReference>
<keyword evidence="2" id="KW-1185">Reference proteome</keyword>
<dbReference type="RefSeq" id="WP_161347887.1">
    <property type="nucleotide sequence ID" value="NZ_BMGW01000010.1"/>
</dbReference>
<dbReference type="Proteomes" id="UP000477083">
    <property type="component" value="Unassembled WGS sequence"/>
</dbReference>
<gene>
    <name evidence="1" type="ORF">GS660_15515</name>
</gene>
<dbReference type="AlphaFoldDB" id="A0A6L8VKE1"/>
<protein>
    <submittedName>
        <fullName evidence="1">Uncharacterized protein</fullName>
    </submittedName>
</protein>
<comment type="caution">
    <text evidence="1">The sequence shown here is derived from an EMBL/GenBank/DDBJ whole genome shotgun (WGS) entry which is preliminary data.</text>
</comment>
<evidence type="ECO:0000313" key="2">
    <source>
        <dbReference type="Proteomes" id="UP000477083"/>
    </source>
</evidence>
<evidence type="ECO:0000313" key="1">
    <source>
        <dbReference type="EMBL" id="MZQ90504.1"/>
    </source>
</evidence>
<dbReference type="OrthoDB" id="7875456at2"/>
<name>A0A6L8VKE1_9RHOB</name>
<proteinExistence type="predicted"/>
<dbReference type="PROSITE" id="PS51257">
    <property type="entry name" value="PROKAR_LIPOPROTEIN"/>
    <property type="match status" value="1"/>
</dbReference>